<evidence type="ECO:0000313" key="2">
    <source>
        <dbReference type="EMBL" id="QDV49468.1"/>
    </source>
</evidence>
<gene>
    <name evidence="2" type="ORF">Enr17x_14860</name>
</gene>
<dbReference type="InterPro" id="IPR011453">
    <property type="entry name" value="DUF1559"/>
</dbReference>
<dbReference type="PANTHER" id="PTHR30093:SF2">
    <property type="entry name" value="TYPE II SECRETION SYSTEM PROTEIN H"/>
    <property type="match status" value="1"/>
</dbReference>
<dbReference type="Proteomes" id="UP000318313">
    <property type="component" value="Chromosome"/>
</dbReference>
<reference evidence="2 3" key="1">
    <citation type="submission" date="2019-03" db="EMBL/GenBank/DDBJ databases">
        <title>Deep-cultivation of Planctomycetes and their phenomic and genomic characterization uncovers novel biology.</title>
        <authorList>
            <person name="Wiegand S."/>
            <person name="Jogler M."/>
            <person name="Boedeker C."/>
            <person name="Pinto D."/>
            <person name="Vollmers J."/>
            <person name="Rivas-Marin E."/>
            <person name="Kohn T."/>
            <person name="Peeters S.H."/>
            <person name="Heuer A."/>
            <person name="Rast P."/>
            <person name="Oberbeckmann S."/>
            <person name="Bunk B."/>
            <person name="Jeske O."/>
            <person name="Meyerdierks A."/>
            <person name="Storesund J.E."/>
            <person name="Kallscheuer N."/>
            <person name="Luecker S."/>
            <person name="Lage O.M."/>
            <person name="Pohl T."/>
            <person name="Merkel B.J."/>
            <person name="Hornburger P."/>
            <person name="Mueller R.-W."/>
            <person name="Bruemmer F."/>
            <person name="Labrenz M."/>
            <person name="Spormann A.M."/>
            <person name="Op den Camp H."/>
            <person name="Overmann J."/>
            <person name="Amann R."/>
            <person name="Jetten M.S.M."/>
            <person name="Mascher T."/>
            <person name="Medema M.H."/>
            <person name="Devos D.P."/>
            <person name="Kaster A.-K."/>
            <person name="Ovreas L."/>
            <person name="Rohde M."/>
            <person name="Galperin M.Y."/>
            <person name="Jogler C."/>
        </authorList>
    </citation>
    <scope>NUCLEOTIDE SEQUENCE [LARGE SCALE GENOMIC DNA]</scope>
    <source>
        <strain evidence="2 3">Enr17</strain>
    </source>
</reference>
<evidence type="ECO:0000313" key="3">
    <source>
        <dbReference type="Proteomes" id="UP000318313"/>
    </source>
</evidence>
<dbReference type="EMBL" id="CP037452">
    <property type="protein sequence ID" value="QDV49468.1"/>
    <property type="molecule type" value="Genomic_DNA"/>
</dbReference>
<keyword evidence="3" id="KW-1185">Reference proteome</keyword>
<evidence type="ECO:0000259" key="1">
    <source>
        <dbReference type="Pfam" id="PF07596"/>
    </source>
</evidence>
<feature type="domain" description="DUF1559" evidence="1">
    <location>
        <begin position="160"/>
        <end position="323"/>
    </location>
</feature>
<dbReference type="KEGG" id="gfm:Enr17x_14860"/>
<organism evidence="2 3">
    <name type="scientific">Gimesia fumaroli</name>
    <dbReference type="NCBI Taxonomy" id="2527976"/>
    <lineage>
        <taxon>Bacteria</taxon>
        <taxon>Pseudomonadati</taxon>
        <taxon>Planctomycetota</taxon>
        <taxon>Planctomycetia</taxon>
        <taxon>Planctomycetales</taxon>
        <taxon>Planctomycetaceae</taxon>
        <taxon>Gimesia</taxon>
    </lineage>
</organism>
<dbReference type="PANTHER" id="PTHR30093">
    <property type="entry name" value="GENERAL SECRETION PATHWAY PROTEIN G"/>
    <property type="match status" value="1"/>
</dbReference>
<proteinExistence type="predicted"/>
<dbReference type="AlphaFoldDB" id="A0A518I8M9"/>
<protein>
    <recommendedName>
        <fullName evidence="1">DUF1559 domain-containing protein</fullName>
    </recommendedName>
</protein>
<accession>A0A518I8M9</accession>
<dbReference type="Pfam" id="PF07596">
    <property type="entry name" value="SBP_bac_10"/>
    <property type="match status" value="1"/>
</dbReference>
<name>A0A518I8M9_9PLAN</name>
<sequence length="423" mass="46538">MSMYRLIATNLIVILAAINIASAGELLTVRTNPYHVNAGTIAKVTPNGTVNLTRLSNPRIECGNNGIADSDITEGNYLAFLGAKIDFAFETFQLPPEGTWVSPVEIISVDHKNQATARLPATAVKRLKAGQKIALFRPPGTTTAEIKTIPVADLEEPSERTQAISKLLTIGKALHNWRETFGGFPPVVIRGPDGKPWHSWRVLILPFLDHTDLFNRYHFDEPWNGPNNKKLLKEIPDVYRFSSDKRFSATATHFLSIVGGETAFNPQGLTNHDPEQWMMGDYKAGVHGMKIDDFSDGTHNTLLIGTASPHKSVDWLKPSDVTFTPDLKGPGDAQSFGALLAFQQEQQGAFLWANGTVSTISSSIQPKLFRSLFTVKGNEEPIDRANRPGSISEPMGSIGVDYSSTIEFVRQKETDMARIIFGH</sequence>